<organism evidence="2 3">
    <name type="scientific">Mucilaginibacter rubeus</name>
    <dbReference type="NCBI Taxonomy" id="2027860"/>
    <lineage>
        <taxon>Bacteria</taxon>
        <taxon>Pseudomonadati</taxon>
        <taxon>Bacteroidota</taxon>
        <taxon>Sphingobacteriia</taxon>
        <taxon>Sphingobacteriales</taxon>
        <taxon>Sphingobacteriaceae</taxon>
        <taxon>Mucilaginibacter</taxon>
    </lineage>
</organism>
<dbReference type="PANTHER" id="PTHR45947">
    <property type="entry name" value="SULFOQUINOVOSYL TRANSFERASE SQD2"/>
    <property type="match status" value="1"/>
</dbReference>
<feature type="domain" description="Glycosyl transferase family 1" evidence="1">
    <location>
        <begin position="196"/>
        <end position="360"/>
    </location>
</feature>
<evidence type="ECO:0000313" key="3">
    <source>
        <dbReference type="Proteomes" id="UP000251402"/>
    </source>
</evidence>
<sequence>MRLAIITTHPIQYYAPVFKLLSQSIEVMVFYTWGEEAQQKFDPGFGKTIAWDIPLLDGYPYQWVKNTAPNPGSHHFKGIVNPDLINQVKNWQPDAILIYGWAYNSHLKVIRHFKNKIPLYFRGDSTLLDGQKGIKNLLRSLVLRWVYSHVNYVFYVGTNNKAYFQKYGLKSDQLFFAPHAIDNNRFEVDRSQEATNIRSGLGIKPDDRVILFAGKLEEKKSPQMLLDAFLSMGIPNAHLLFVGNGPLENSLKASAADSEKVHFLPFQNQSVMPAIYQSCNIFCLPSKGPNETWGLAVNEAMAAGRPVLVSDKCGCAIDLVDSGINGEMFEAGSRSSLIQKLSLLLENKTGLSTLGNNAKTKVASWSFEIQAETILKTLKNTYAK</sequence>
<dbReference type="Gene3D" id="3.40.50.2000">
    <property type="entry name" value="Glycogen Phosphorylase B"/>
    <property type="match status" value="2"/>
</dbReference>
<evidence type="ECO:0000313" key="2">
    <source>
        <dbReference type="EMBL" id="QEM11429.1"/>
    </source>
</evidence>
<proteinExistence type="predicted"/>
<keyword evidence="3" id="KW-1185">Reference proteome</keyword>
<dbReference type="AlphaFoldDB" id="A0A5C1I0V1"/>
<dbReference type="InterPro" id="IPR001296">
    <property type="entry name" value="Glyco_trans_1"/>
</dbReference>
<reference evidence="2" key="1">
    <citation type="submission" date="2019-08" db="EMBL/GenBank/DDBJ databases">
        <title>Comparative genome analysis confer to the adaptation heavy metal polluted environment.</title>
        <authorList>
            <person name="Li Y."/>
        </authorList>
    </citation>
    <scope>NUCLEOTIDE SEQUENCE [LARGE SCALE GENOMIC DNA]</scope>
    <source>
        <strain evidence="2">P1</strain>
    </source>
</reference>
<accession>A0A5C1I0V1</accession>
<dbReference type="Proteomes" id="UP000251402">
    <property type="component" value="Chromosome"/>
</dbReference>
<dbReference type="RefSeq" id="WP_112573966.1">
    <property type="nucleotide sequence ID" value="NZ_CP043450.1"/>
</dbReference>
<evidence type="ECO:0000259" key="1">
    <source>
        <dbReference type="Pfam" id="PF00534"/>
    </source>
</evidence>
<dbReference type="GO" id="GO:0016757">
    <property type="term" value="F:glycosyltransferase activity"/>
    <property type="evidence" value="ECO:0007669"/>
    <property type="project" value="InterPro"/>
</dbReference>
<dbReference type="OrthoDB" id="9790710at2"/>
<dbReference type="PANTHER" id="PTHR45947:SF3">
    <property type="entry name" value="SULFOQUINOVOSYL TRANSFERASE SQD2"/>
    <property type="match status" value="1"/>
</dbReference>
<name>A0A5C1I0V1_9SPHI</name>
<gene>
    <name evidence="2" type="ORF">DEO27_015805</name>
</gene>
<dbReference type="InterPro" id="IPR050194">
    <property type="entry name" value="Glycosyltransferase_grp1"/>
</dbReference>
<protein>
    <submittedName>
        <fullName evidence="2">Glycosyltransferase family 4 protein</fullName>
    </submittedName>
</protein>
<dbReference type="EMBL" id="CP043450">
    <property type="protein sequence ID" value="QEM11429.1"/>
    <property type="molecule type" value="Genomic_DNA"/>
</dbReference>
<dbReference type="SUPFAM" id="SSF53756">
    <property type="entry name" value="UDP-Glycosyltransferase/glycogen phosphorylase"/>
    <property type="match status" value="1"/>
</dbReference>
<dbReference type="KEGG" id="mrub:DEO27_015805"/>
<dbReference type="CDD" id="cd03801">
    <property type="entry name" value="GT4_PimA-like"/>
    <property type="match status" value="1"/>
</dbReference>
<dbReference type="Pfam" id="PF00534">
    <property type="entry name" value="Glycos_transf_1"/>
    <property type="match status" value="1"/>
</dbReference>